<name>A0A372LX34_9ACTN</name>
<dbReference type="Proteomes" id="UP000263094">
    <property type="component" value="Unassembled WGS sequence"/>
</dbReference>
<dbReference type="RefSeq" id="WP_128559338.1">
    <property type="nucleotide sequence ID" value="NZ_QUAK01000226.1"/>
</dbReference>
<gene>
    <name evidence="1" type="ORF">DY218_30240</name>
</gene>
<dbReference type="AlphaFoldDB" id="A0A372LX34"/>
<comment type="caution">
    <text evidence="1">The sequence shown here is derived from an EMBL/GenBank/DDBJ whole genome shotgun (WGS) entry which is preliminary data.</text>
</comment>
<protein>
    <submittedName>
        <fullName evidence="1">Type II toxin-antitoxin system VapB family antitoxin</fullName>
    </submittedName>
</protein>
<dbReference type="InterPro" id="IPR019239">
    <property type="entry name" value="VapB_antitoxin"/>
</dbReference>
<proteinExistence type="predicted"/>
<dbReference type="Pfam" id="PF09957">
    <property type="entry name" value="VapB_antitoxin"/>
    <property type="match status" value="1"/>
</dbReference>
<organism evidence="1 2">
    <name type="scientific">Streptomyces triticagri</name>
    <dbReference type="NCBI Taxonomy" id="2293568"/>
    <lineage>
        <taxon>Bacteria</taxon>
        <taxon>Bacillati</taxon>
        <taxon>Actinomycetota</taxon>
        <taxon>Actinomycetes</taxon>
        <taxon>Kitasatosporales</taxon>
        <taxon>Streptomycetaceae</taxon>
        <taxon>Streptomyces</taxon>
    </lineage>
</organism>
<accession>A0A372LX34</accession>
<evidence type="ECO:0000313" key="2">
    <source>
        <dbReference type="Proteomes" id="UP000263094"/>
    </source>
</evidence>
<sequence>MGRFVVDIEEELIDEAAAIFDTKTKAATLRAALDDAVKRRRRWEFAEKIKSGEIDLLHDRDQDGEAAGSQDVA</sequence>
<dbReference type="EMBL" id="QUAK01000226">
    <property type="protein sequence ID" value="RFU82960.1"/>
    <property type="molecule type" value="Genomic_DNA"/>
</dbReference>
<evidence type="ECO:0000313" key="1">
    <source>
        <dbReference type="EMBL" id="RFU82960.1"/>
    </source>
</evidence>
<reference evidence="1 2" key="1">
    <citation type="submission" date="2018-08" db="EMBL/GenBank/DDBJ databases">
        <title>Isolation, diversity and antifungal activity of Actinobacteria from wheat.</title>
        <authorList>
            <person name="Han C."/>
        </authorList>
    </citation>
    <scope>NUCLEOTIDE SEQUENCE [LARGE SCALE GENOMIC DNA]</scope>
    <source>
        <strain evidence="1 2">NEAU-YY421</strain>
    </source>
</reference>
<keyword evidence="2" id="KW-1185">Reference proteome</keyword>